<evidence type="ECO:0000256" key="2">
    <source>
        <dbReference type="SAM" id="SignalP"/>
    </source>
</evidence>
<feature type="compositionally biased region" description="Basic and acidic residues" evidence="1">
    <location>
        <begin position="268"/>
        <end position="282"/>
    </location>
</feature>
<keyword evidence="2" id="KW-0732">Signal</keyword>
<proteinExistence type="evidence at transcript level"/>
<feature type="compositionally biased region" description="Basic and acidic residues" evidence="1">
    <location>
        <begin position="198"/>
        <end position="207"/>
    </location>
</feature>
<name>H7CHL0_9HYME</name>
<protein>
    <submittedName>
        <fullName evidence="3">Uncharacterized protein</fullName>
    </submittedName>
</protein>
<dbReference type="EMBL" id="AB701656">
    <property type="protein sequence ID" value="BAL70308.1"/>
    <property type="molecule type" value="mRNA"/>
</dbReference>
<feature type="region of interest" description="Disordered" evidence="1">
    <location>
        <begin position="198"/>
        <end position="289"/>
    </location>
</feature>
<feature type="chain" id="PRO_5003608587" evidence="2">
    <location>
        <begin position="24"/>
        <end position="339"/>
    </location>
</feature>
<feature type="compositionally biased region" description="Polar residues" evidence="1">
    <location>
        <begin position="131"/>
        <end position="143"/>
    </location>
</feature>
<feature type="region of interest" description="Disordered" evidence="1">
    <location>
        <begin position="123"/>
        <end position="143"/>
    </location>
</feature>
<evidence type="ECO:0000313" key="3">
    <source>
        <dbReference type="EMBL" id="BAL70308.1"/>
    </source>
</evidence>
<organism evidence="3">
    <name type="scientific">Meteorus pulchricornis</name>
    <dbReference type="NCBI Taxonomy" id="51522"/>
    <lineage>
        <taxon>Eukaryota</taxon>
        <taxon>Metazoa</taxon>
        <taxon>Ecdysozoa</taxon>
        <taxon>Arthropoda</taxon>
        <taxon>Hexapoda</taxon>
        <taxon>Insecta</taxon>
        <taxon>Pterygota</taxon>
        <taxon>Neoptera</taxon>
        <taxon>Endopterygota</taxon>
        <taxon>Hymenoptera</taxon>
        <taxon>Apocrita</taxon>
        <taxon>Ichneumonoidea</taxon>
        <taxon>Braconidae</taxon>
        <taxon>Meteorinae</taxon>
        <taxon>Meteorus</taxon>
    </lineage>
</organism>
<feature type="signal peptide" evidence="2">
    <location>
        <begin position="1"/>
        <end position="23"/>
    </location>
</feature>
<evidence type="ECO:0000256" key="1">
    <source>
        <dbReference type="SAM" id="MobiDB-lite"/>
    </source>
</evidence>
<sequence>MAIYLKLICALLSIVFIPQIVFGEALEQSIKGLNTSKIQINSPSKRELSSQHESIASLGPLDPEKIMKYLYHVLNKRSANNFKTGSSPVASARQRRMVSDDDDGSEESRKLRFRKNRERMEKMLAQRRSKSPQLRSGSPQESLDSMYETLRNDGGASSSQDTYATVNKFKKMQDRARLLHPSPVDDFSSSRAIYATVDKVKKAQDRPRRMHGLPPVDDFSSSQDQGPIYGNIPSRGDFSSSQEDEGSFYANLPPGGGVPPSRRGSFGIHREPSYETLPRAEDSSDGEDDGWILKETVRKIMAEIREKARLKEMQEQQQQGSPKPARKNILRRLFRKHWY</sequence>
<dbReference type="AlphaFoldDB" id="H7CHL0"/>
<reference evidence="3" key="1">
    <citation type="submission" date="2012-03" db="EMBL/GenBank/DDBJ databases">
        <title>The major constituents of the venom gland of a braconid endoparasitoid, Meteorus pulchricornis.</title>
        <authorList>
            <person name="Sano T."/>
            <person name="Miura K."/>
        </authorList>
    </citation>
    <scope>NUCLEOTIDE SEQUENCE</scope>
</reference>
<accession>H7CHL0</accession>
<feature type="region of interest" description="Disordered" evidence="1">
    <location>
        <begin position="82"/>
        <end position="109"/>
    </location>
</feature>